<sequence length="68" mass="8133">MSPVGDSVEWIESGRKEVVDSGFERCRMRLPLERRSSDRKRKWLSRKKKFFEKQLDRNKGCCRMRGLG</sequence>
<protein>
    <submittedName>
        <fullName evidence="2">Uncharacterized protein</fullName>
    </submittedName>
</protein>
<gene>
    <name evidence="1" type="ORF">POT9AD_0134</name>
    <name evidence="2" type="ORF">POT9AD_1257</name>
    <name evidence="3" type="ORF">POT9AD_1677</name>
</gene>
<dbReference type="AlphaFoldDB" id="A0A653B0T3"/>
<name>A0A653B0T3_ECTOL</name>
<reference evidence="2" key="1">
    <citation type="submission" date="2018-11" db="EMBL/GenBank/DDBJ databases">
        <authorList>
            <consortium name="Genoscope - CEA"/>
            <person name="William W."/>
        </authorList>
    </citation>
    <scope>NUCLEOTIDE SEQUENCE [LARGE SCALE GENOMIC DNA]</scope>
    <source>
        <strain evidence="2">T9AD</strain>
    </source>
</reference>
<accession>A0A653B0T3</accession>
<dbReference type="EMBL" id="LR130779">
    <property type="protein sequence ID" value="VDN62244.1"/>
    <property type="molecule type" value="Genomic_DNA"/>
</dbReference>
<proteinExistence type="predicted"/>
<evidence type="ECO:0000313" key="2">
    <source>
        <dbReference type="EMBL" id="VDN62244.1"/>
    </source>
</evidence>
<evidence type="ECO:0000313" key="1">
    <source>
        <dbReference type="EMBL" id="VDN61125.1"/>
    </source>
</evidence>
<evidence type="ECO:0000313" key="3">
    <source>
        <dbReference type="EMBL" id="VDN62657.1"/>
    </source>
</evidence>
<organism evidence="2">
    <name type="scientific">Ectopseudomonas oleovorans</name>
    <name type="common">Pseudomonas oleovorans</name>
    <dbReference type="NCBI Taxonomy" id="301"/>
    <lineage>
        <taxon>Bacteria</taxon>
        <taxon>Pseudomonadati</taxon>
        <taxon>Pseudomonadota</taxon>
        <taxon>Gammaproteobacteria</taxon>
        <taxon>Pseudomonadales</taxon>
        <taxon>Pseudomonadaceae</taxon>
        <taxon>Ectopseudomonas</taxon>
    </lineage>
</organism>
<dbReference type="EMBL" id="LR130779">
    <property type="protein sequence ID" value="VDN62657.1"/>
    <property type="molecule type" value="Genomic_DNA"/>
</dbReference>
<dbReference type="EMBL" id="LR130779">
    <property type="protein sequence ID" value="VDN61125.1"/>
    <property type="molecule type" value="Genomic_DNA"/>
</dbReference>